<comment type="similarity">
    <text evidence="1">Belongs to the glycosyl hydrolase 63 family.</text>
</comment>
<evidence type="ECO:0000313" key="8">
    <source>
        <dbReference type="Proteomes" id="UP001258945"/>
    </source>
</evidence>
<dbReference type="InterPro" id="IPR008928">
    <property type="entry name" value="6-hairpin_glycosidase_sf"/>
</dbReference>
<dbReference type="Gene3D" id="1.50.10.10">
    <property type="match status" value="1"/>
</dbReference>
<proteinExistence type="inferred from homology"/>
<dbReference type="KEGG" id="rgi:RGI145_20935"/>
<feature type="domain" description="Mannosylglycerate hydrolase MGH1-like glycoside hydrolase" evidence="4">
    <location>
        <begin position="28"/>
        <end position="407"/>
    </location>
</feature>
<keyword evidence="8" id="KW-1185">Reference proteome</keyword>
<dbReference type="GO" id="GO:0009311">
    <property type="term" value="P:oligosaccharide metabolic process"/>
    <property type="evidence" value="ECO:0007669"/>
    <property type="project" value="InterPro"/>
</dbReference>
<dbReference type="PANTHER" id="PTHR10412:SF11">
    <property type="entry name" value="MANNOSYL-OLIGOSACCHARIDE GLUCOSIDASE"/>
    <property type="match status" value="1"/>
</dbReference>
<protein>
    <submittedName>
        <fullName evidence="5">Neutral trehalase</fullName>
    </submittedName>
    <submittedName>
        <fullName evidence="6">Trehalase family glycosidase</fullName>
    </submittedName>
</protein>
<dbReference type="Proteomes" id="UP001258945">
    <property type="component" value="Unassembled WGS sequence"/>
</dbReference>
<dbReference type="GO" id="GO:0006487">
    <property type="term" value="P:protein N-linked glycosylation"/>
    <property type="evidence" value="ECO:0007669"/>
    <property type="project" value="TreeGrafter"/>
</dbReference>
<evidence type="ECO:0000313" key="6">
    <source>
        <dbReference type="EMBL" id="MDT8333771.1"/>
    </source>
</evidence>
<dbReference type="RefSeq" id="WP_075800492.1">
    <property type="nucleotide sequence ID" value="NZ_CP015584.1"/>
</dbReference>
<dbReference type="Pfam" id="PF22422">
    <property type="entry name" value="MGH1-like_GH"/>
    <property type="match status" value="1"/>
</dbReference>
<dbReference type="EMBL" id="JAVVDO010000074">
    <property type="protein sequence ID" value="MDT8333771.1"/>
    <property type="molecule type" value="Genomic_DNA"/>
</dbReference>
<dbReference type="AlphaFoldDB" id="A0A1L7ALZ5"/>
<dbReference type="STRING" id="257708.RGI145_20935"/>
<dbReference type="Proteomes" id="UP000185494">
    <property type="component" value="Chromosome 2"/>
</dbReference>
<dbReference type="EMBL" id="CP015584">
    <property type="protein sequence ID" value="APT59783.1"/>
    <property type="molecule type" value="Genomic_DNA"/>
</dbReference>
<evidence type="ECO:0000259" key="4">
    <source>
        <dbReference type="Pfam" id="PF22422"/>
    </source>
</evidence>
<reference evidence="6" key="3">
    <citation type="submission" date="2023-09" db="EMBL/GenBank/DDBJ databases">
        <authorList>
            <person name="Schober I."/>
            <person name="Bunk B."/>
        </authorList>
    </citation>
    <scope>NUCLEOTIDE SEQUENCE</scope>
    <source>
        <strain evidence="6">DSM 103800</strain>
    </source>
</reference>
<dbReference type="InterPro" id="IPR004888">
    <property type="entry name" value="Glycoside_hydrolase_63"/>
</dbReference>
<accession>A0A1L7ALZ5</accession>
<evidence type="ECO:0000256" key="2">
    <source>
        <dbReference type="ARBA" id="ARBA00022801"/>
    </source>
</evidence>
<gene>
    <name evidence="5" type="ORF">RGI145_20935</name>
    <name evidence="6" type="ORF">RQ831_22195</name>
</gene>
<dbReference type="PANTHER" id="PTHR10412">
    <property type="entry name" value="MANNOSYL-OLIGOSACCHARIDE GLUCOSIDASE"/>
    <property type="match status" value="1"/>
</dbReference>
<sequence length="419" mass="46117">MMDRSEAARRVLRDNDRGGYTVPTDRLYPFQWNWDSAFVAMGFATFDTGRAWSEIAWLLRGQWEDGLVPQIVFHAPSDDYFPGPEVWGIRRDPPTSGITQPPVLATAAHRVLAADATEAGEARMAAIYPRLRDSHRWWAAARDPAGTGLVATLHPWETGMDNSPAWDRALDRVPVTTRTEIRRRDTSHVDPAFRPRAIDYQRFIHLVEVFRDAGWEPGRMLAASPFRVADVGTNAILLRAEQDLLELAARFGTPAEAAEIAARIARMEAALESLWDEGRGCYLPRDLISGESIPFRGSAGFLPLFAGQARHAAALAGTLEGWGKSVRALVPSTDPGDALFEPLRYWRGPIWAVVNWMVAEGFRRCGQEAMAGRVAGDTRGLIAAEGFSEYFDPLTGQGIGGGTFSWTAAIWLLLGGGEA</sequence>
<keyword evidence="2" id="KW-0378">Hydrolase</keyword>
<keyword evidence="3 6" id="KW-0326">Glycosidase</keyword>
<evidence type="ECO:0000313" key="5">
    <source>
        <dbReference type="EMBL" id="APT59783.1"/>
    </source>
</evidence>
<dbReference type="SUPFAM" id="SSF48208">
    <property type="entry name" value="Six-hairpin glycosidases"/>
    <property type="match status" value="1"/>
</dbReference>
<organism evidence="5 7">
    <name type="scientific">Roseomonas gilardii</name>
    <dbReference type="NCBI Taxonomy" id="257708"/>
    <lineage>
        <taxon>Bacteria</taxon>
        <taxon>Pseudomonadati</taxon>
        <taxon>Pseudomonadota</taxon>
        <taxon>Alphaproteobacteria</taxon>
        <taxon>Acetobacterales</taxon>
        <taxon>Roseomonadaceae</taxon>
        <taxon>Roseomonas</taxon>
    </lineage>
</organism>
<evidence type="ECO:0000256" key="3">
    <source>
        <dbReference type="ARBA" id="ARBA00023295"/>
    </source>
</evidence>
<dbReference type="InterPro" id="IPR012341">
    <property type="entry name" value="6hp_glycosidase-like_sf"/>
</dbReference>
<dbReference type="InterPro" id="IPR054491">
    <property type="entry name" value="MGH1-like_GH"/>
</dbReference>
<reference evidence="6 8" key="2">
    <citation type="journal article" date="2019" name="Microb. Pathog.">
        <title>Comparison of VITEK 2, MALDI-TOF MS, 16S rRNA gene sequencing, and whole-genome sequencing for identification of Roseomonas mucosa.</title>
        <authorList>
            <person name="Rudolph W.W."/>
            <person name="Gunzer F."/>
            <person name="Trauth M."/>
            <person name="Bunk B."/>
            <person name="Bigge R."/>
            <person name="Schrottner P."/>
        </authorList>
    </citation>
    <scope>NUCLEOTIDE SEQUENCE [LARGE SCALE GENOMIC DNA]</scope>
    <source>
        <strain evidence="6 8">DSM 103800</strain>
    </source>
</reference>
<reference evidence="5 7" key="1">
    <citation type="submission" date="2016-05" db="EMBL/GenBank/DDBJ databases">
        <title>Complete Genome and Methylome Analysis of Psychrotrophic Bacterial Isolates from Antarctic Lake Untersee.</title>
        <authorList>
            <person name="Fomenkov A."/>
            <person name="Akimov V.N."/>
            <person name="Vasilyeva L.V."/>
            <person name="Andersen D."/>
            <person name="Vincze T."/>
            <person name="Roberts R.J."/>
        </authorList>
    </citation>
    <scope>NUCLEOTIDE SEQUENCE [LARGE SCALE GENOMIC DNA]</scope>
    <source>
        <strain evidence="5 7">U14-5</strain>
    </source>
</reference>
<evidence type="ECO:0000256" key="1">
    <source>
        <dbReference type="ARBA" id="ARBA00010833"/>
    </source>
</evidence>
<name>A0A1L7ALZ5_9PROT</name>
<dbReference type="GO" id="GO:0004573">
    <property type="term" value="F:Glc3Man9GlcNAc2 oligosaccharide glucosidase activity"/>
    <property type="evidence" value="ECO:0007669"/>
    <property type="project" value="InterPro"/>
</dbReference>
<evidence type="ECO:0000313" key="7">
    <source>
        <dbReference type="Proteomes" id="UP000185494"/>
    </source>
</evidence>